<evidence type="ECO:0000313" key="5">
    <source>
        <dbReference type="Proteomes" id="UP000034196"/>
    </source>
</evidence>
<evidence type="ECO:0000256" key="3">
    <source>
        <dbReference type="SAM" id="SignalP"/>
    </source>
</evidence>
<feature type="region of interest" description="Disordered" evidence="1">
    <location>
        <begin position="318"/>
        <end position="342"/>
    </location>
</feature>
<feature type="compositionally biased region" description="Low complexity" evidence="1">
    <location>
        <begin position="251"/>
        <end position="261"/>
    </location>
</feature>
<keyword evidence="2" id="KW-0472">Membrane</keyword>
<evidence type="ECO:0000256" key="2">
    <source>
        <dbReference type="SAM" id="Phobius"/>
    </source>
</evidence>
<keyword evidence="2" id="KW-0812">Transmembrane</keyword>
<evidence type="ECO:0000256" key="1">
    <source>
        <dbReference type="SAM" id="MobiDB-lite"/>
    </source>
</evidence>
<gene>
    <name evidence="4" type="ORF">WN71_025360</name>
</gene>
<dbReference type="AlphaFoldDB" id="A0A1J4NUE8"/>
<dbReference type="EMBL" id="LAVA02000064">
    <property type="protein sequence ID" value="OIJ65140.1"/>
    <property type="molecule type" value="Genomic_DNA"/>
</dbReference>
<reference evidence="4" key="1">
    <citation type="submission" date="2016-10" db="EMBL/GenBank/DDBJ databases">
        <title>Genome sequence of Streptomyces mangrovisoli MUSC 149.</title>
        <authorList>
            <person name="Lee L.-H."/>
            <person name="Ser H.-L."/>
        </authorList>
    </citation>
    <scope>NUCLEOTIDE SEQUENCE [LARGE SCALE GENOMIC DNA]</scope>
    <source>
        <strain evidence="4">MUSC 149</strain>
    </source>
</reference>
<sequence>MRRPFLSFLLLAFGALPVMWGASTAVAASGTASVDCGQAFTELVSCSAYGGTPVTVTLRKPLDYKEPDSEAEKAVVQRRSDLMVQVPSGVRTGQGGTVLLLLAGNRFVADKARIELLSADTVTRLTHDGICGTKAIDCKPFAATAGRTTAEGADLVQDGVAEALDRQVITVPSASASHPAATKTAQNKAGGSAGGRAEDSGSGSTSGILISVIALLVIVLGVLVFLIRRTGGALPHSRHAFAGAGAGGGPAAARTAAMPARGGDEPTAVVRPRPKEPPRSPGRAVGPRRSPSTTAVVRTELHPQGYVEVDRVLYRAVWADPSQPPPPPGGVIDLTEPHDQDDDVFYAFPSEQQPVTGAR</sequence>
<feature type="signal peptide" evidence="3">
    <location>
        <begin position="1"/>
        <end position="27"/>
    </location>
</feature>
<dbReference type="STRING" id="1428628.WN71_025360"/>
<accession>A0A1J4NUE8</accession>
<keyword evidence="2" id="KW-1133">Transmembrane helix</keyword>
<feature type="chain" id="PRO_5018232913" evidence="3">
    <location>
        <begin position="28"/>
        <end position="359"/>
    </location>
</feature>
<feature type="region of interest" description="Disordered" evidence="1">
    <location>
        <begin position="243"/>
        <end position="296"/>
    </location>
</feature>
<organism evidence="4 5">
    <name type="scientific">Streptomyces mangrovisoli</name>
    <dbReference type="NCBI Taxonomy" id="1428628"/>
    <lineage>
        <taxon>Bacteria</taxon>
        <taxon>Bacillati</taxon>
        <taxon>Actinomycetota</taxon>
        <taxon>Actinomycetes</taxon>
        <taxon>Kitasatosporales</taxon>
        <taxon>Streptomycetaceae</taxon>
        <taxon>Streptomyces</taxon>
    </lineage>
</organism>
<dbReference type="OrthoDB" id="4111970at2"/>
<protein>
    <submittedName>
        <fullName evidence="4">Uncharacterized protein</fullName>
    </submittedName>
</protein>
<dbReference type="RefSeq" id="WP_046590084.1">
    <property type="nucleotide sequence ID" value="NZ_LAVA02000064.1"/>
</dbReference>
<comment type="caution">
    <text evidence="4">The sequence shown here is derived from an EMBL/GenBank/DDBJ whole genome shotgun (WGS) entry which is preliminary data.</text>
</comment>
<keyword evidence="3" id="KW-0732">Signal</keyword>
<evidence type="ECO:0000313" key="4">
    <source>
        <dbReference type="EMBL" id="OIJ65140.1"/>
    </source>
</evidence>
<proteinExistence type="predicted"/>
<keyword evidence="5" id="KW-1185">Reference proteome</keyword>
<name>A0A1J4NUE8_9ACTN</name>
<dbReference type="Proteomes" id="UP000034196">
    <property type="component" value="Unassembled WGS sequence"/>
</dbReference>
<feature type="transmembrane region" description="Helical" evidence="2">
    <location>
        <begin position="208"/>
        <end position="227"/>
    </location>
</feature>
<feature type="region of interest" description="Disordered" evidence="1">
    <location>
        <begin position="172"/>
        <end position="202"/>
    </location>
</feature>